<dbReference type="SUPFAM" id="SSF56935">
    <property type="entry name" value="Porins"/>
    <property type="match status" value="1"/>
</dbReference>
<keyword evidence="4" id="KW-1185">Reference proteome</keyword>
<organism evidence="3 4">
    <name type="scientific">Pseudoxanthomonas kaohsiungensis</name>
    <dbReference type="NCBI Taxonomy" id="283923"/>
    <lineage>
        <taxon>Bacteria</taxon>
        <taxon>Pseudomonadati</taxon>
        <taxon>Pseudomonadota</taxon>
        <taxon>Gammaproteobacteria</taxon>
        <taxon>Lysobacterales</taxon>
        <taxon>Lysobacteraceae</taxon>
        <taxon>Pseudoxanthomonas</taxon>
    </lineage>
</organism>
<evidence type="ECO:0000313" key="3">
    <source>
        <dbReference type="EMBL" id="MFD1041463.1"/>
    </source>
</evidence>
<feature type="region of interest" description="Disordered" evidence="1">
    <location>
        <begin position="57"/>
        <end position="127"/>
    </location>
</feature>
<evidence type="ECO:0000256" key="1">
    <source>
        <dbReference type="SAM" id="MobiDB-lite"/>
    </source>
</evidence>
<dbReference type="Proteomes" id="UP001597033">
    <property type="component" value="Unassembled WGS sequence"/>
</dbReference>
<feature type="compositionally biased region" description="Pro residues" evidence="1">
    <location>
        <begin position="109"/>
        <end position="119"/>
    </location>
</feature>
<dbReference type="Pfam" id="PF19577">
    <property type="entry name" value="DcaP"/>
    <property type="match status" value="1"/>
</dbReference>
<dbReference type="RefSeq" id="WP_162377897.1">
    <property type="nucleotide sequence ID" value="NZ_JBHTKN010000002.1"/>
</dbReference>
<reference evidence="4" key="1">
    <citation type="journal article" date="2019" name="Int. J. Syst. Evol. Microbiol.">
        <title>The Global Catalogue of Microorganisms (GCM) 10K type strain sequencing project: providing services to taxonomists for standard genome sequencing and annotation.</title>
        <authorList>
            <consortium name="The Broad Institute Genomics Platform"/>
            <consortium name="The Broad Institute Genome Sequencing Center for Infectious Disease"/>
            <person name="Wu L."/>
            <person name="Ma J."/>
        </authorList>
    </citation>
    <scope>NUCLEOTIDE SEQUENCE [LARGE SCALE GENOMIC DNA]</scope>
    <source>
        <strain evidence="4">CCUG 55854</strain>
    </source>
</reference>
<name>A0ABW3LTL4_9GAMM</name>
<dbReference type="EMBL" id="JBHTKN010000002">
    <property type="protein sequence ID" value="MFD1041463.1"/>
    <property type="molecule type" value="Genomic_DNA"/>
</dbReference>
<gene>
    <name evidence="3" type="ORF">ACFQ2N_03755</name>
</gene>
<accession>A0ABW3LTL4</accession>
<protein>
    <submittedName>
        <fullName evidence="3">DcaP family trimeric outer membrane transporter</fullName>
    </submittedName>
</protein>
<evidence type="ECO:0000256" key="2">
    <source>
        <dbReference type="SAM" id="SignalP"/>
    </source>
</evidence>
<proteinExistence type="predicted"/>
<feature type="signal peptide" evidence="2">
    <location>
        <begin position="1"/>
        <end position="24"/>
    </location>
</feature>
<sequence length="504" mass="53726">MRKARVAAGVAWLLAFSFALPAQAQKTDDERDAEIERLRQTVDRLVRRIEVLEAERPVPAASTPASAVPGSSQAMPPSAGAGVAVTAAMPPAAEPPPRPQAMAAAAPTHAPPEPVPMPVPEQSLLPAHPSFSEDELATSRVDNELAPGDDGQEGFFPVRGTSTWLRLSGYAKLDAMVDTDDAGDSDQFITSTIPAGAQSGDHSFNMHARQTRFTVEARRQTDYGWLRFVLQNDFYGSGGSYGYNLRHAWGQLGNTYVGYGFSAFLDLDSGPDTLDFAGPGAVPFARLASVRQYVPLSNGNQLVFALEHAPPEITAAAGGARTTAPNVVFAARHEGASGHMQVGAVVRQLAWRDDAASDEALAGGLTVSGAWGAEAGNYITWGAVGGRGIATYVGDLGGIGLDAVVDDGSLALLDEWGGWIGYGHPWNAHWRSTLAWGRLYLDRSDALAPDAFRRSDYAAANLIYAPLPSWSWGLELVYGKLQQQDGTDGDAFRLQTSLKYDFIK</sequence>
<dbReference type="InterPro" id="IPR045748">
    <property type="entry name" value="DcaP"/>
</dbReference>
<keyword evidence="2" id="KW-0732">Signal</keyword>
<comment type="caution">
    <text evidence="3">The sequence shown here is derived from an EMBL/GenBank/DDBJ whole genome shotgun (WGS) entry which is preliminary data.</text>
</comment>
<feature type="chain" id="PRO_5047305106" evidence="2">
    <location>
        <begin position="25"/>
        <end position="504"/>
    </location>
</feature>
<feature type="compositionally biased region" description="Low complexity" evidence="1">
    <location>
        <begin position="57"/>
        <end position="91"/>
    </location>
</feature>
<evidence type="ECO:0000313" key="4">
    <source>
        <dbReference type="Proteomes" id="UP001597033"/>
    </source>
</evidence>